<dbReference type="PANTHER" id="PTHR43790">
    <property type="entry name" value="CARBOHYDRATE TRANSPORT ATP-BINDING PROTEIN MG119-RELATED"/>
    <property type="match status" value="1"/>
</dbReference>
<proteinExistence type="predicted"/>
<keyword evidence="1" id="KW-0813">Transport</keyword>
<dbReference type="Gene3D" id="3.40.50.300">
    <property type="entry name" value="P-loop containing nucleotide triphosphate hydrolases"/>
    <property type="match status" value="2"/>
</dbReference>
<gene>
    <name evidence="8" type="ORF">ENM30_03755</name>
    <name evidence="7" type="ORF">ENT82_04740</name>
    <name evidence="6" type="ORF">ENU43_06235</name>
</gene>
<feature type="domain" description="ABC transporter" evidence="5">
    <location>
        <begin position="263"/>
        <end position="508"/>
    </location>
</feature>
<dbReference type="CDD" id="cd03216">
    <property type="entry name" value="ABC_Carb_Monos_I"/>
    <property type="match status" value="1"/>
</dbReference>
<dbReference type="Pfam" id="PF00005">
    <property type="entry name" value="ABC_tran"/>
    <property type="match status" value="2"/>
</dbReference>
<dbReference type="SMART" id="SM00382">
    <property type="entry name" value="AAA"/>
    <property type="match status" value="2"/>
</dbReference>
<dbReference type="PROSITE" id="PS50893">
    <property type="entry name" value="ABC_TRANSPORTER_2"/>
    <property type="match status" value="2"/>
</dbReference>
<evidence type="ECO:0000259" key="5">
    <source>
        <dbReference type="PROSITE" id="PS50893"/>
    </source>
</evidence>
<evidence type="ECO:0000256" key="1">
    <source>
        <dbReference type="ARBA" id="ARBA00022448"/>
    </source>
</evidence>
<dbReference type="InterPro" id="IPR050107">
    <property type="entry name" value="ABC_carbohydrate_import_ATPase"/>
</dbReference>
<dbReference type="GO" id="GO:0005524">
    <property type="term" value="F:ATP binding"/>
    <property type="evidence" value="ECO:0007669"/>
    <property type="project" value="UniProtKB-KW"/>
</dbReference>
<accession>A0A7C4E1Y2</accession>
<dbReference type="SUPFAM" id="SSF52540">
    <property type="entry name" value="P-loop containing nucleoside triphosphate hydrolases"/>
    <property type="match status" value="2"/>
</dbReference>
<dbReference type="EMBL" id="DTCM01000077">
    <property type="protein sequence ID" value="HGL41245.1"/>
    <property type="molecule type" value="Genomic_DNA"/>
</dbReference>
<dbReference type="InterPro" id="IPR017871">
    <property type="entry name" value="ABC_transporter-like_CS"/>
</dbReference>
<dbReference type="AlphaFoldDB" id="A0A7C4E1Y2"/>
<evidence type="ECO:0000256" key="2">
    <source>
        <dbReference type="ARBA" id="ARBA00022737"/>
    </source>
</evidence>
<evidence type="ECO:0000256" key="3">
    <source>
        <dbReference type="ARBA" id="ARBA00022741"/>
    </source>
</evidence>
<name>A0A7C4E1Y2_CALS0</name>
<reference evidence="7" key="1">
    <citation type="journal article" date="2020" name="mSystems">
        <title>Genome- and Community-Level Interaction Insights into Carbon Utilization and Element Cycling Functions of Hydrothermarchaeota in Hydrothermal Sediment.</title>
        <authorList>
            <person name="Zhou Z."/>
            <person name="Liu Y."/>
            <person name="Xu W."/>
            <person name="Pan J."/>
            <person name="Luo Z.H."/>
            <person name="Li M."/>
        </authorList>
    </citation>
    <scope>NUCLEOTIDE SEQUENCE [LARGE SCALE GENOMIC DNA]</scope>
    <source>
        <strain evidence="8">SpSt-1073</strain>
        <strain evidence="7">SpSt-613</strain>
        <strain evidence="6">SpSt-669</strain>
    </source>
</reference>
<evidence type="ECO:0000256" key="4">
    <source>
        <dbReference type="ARBA" id="ARBA00022840"/>
    </source>
</evidence>
<keyword evidence="3" id="KW-0547">Nucleotide-binding</keyword>
<keyword evidence="2" id="KW-0677">Repeat</keyword>
<comment type="caution">
    <text evidence="7">The sequence shown here is derived from an EMBL/GenBank/DDBJ whole genome shotgun (WGS) entry which is preliminary data.</text>
</comment>
<dbReference type="PROSITE" id="PS00211">
    <property type="entry name" value="ABC_TRANSPORTER_1"/>
    <property type="match status" value="2"/>
</dbReference>
<dbReference type="EMBL" id="DRXG01000082">
    <property type="protein sequence ID" value="HHN52412.1"/>
    <property type="molecule type" value="Genomic_DNA"/>
</dbReference>
<dbReference type="EMBL" id="DTAD01000048">
    <property type="protein sequence ID" value="HGN90417.1"/>
    <property type="molecule type" value="Genomic_DNA"/>
</dbReference>
<evidence type="ECO:0000313" key="8">
    <source>
        <dbReference type="EMBL" id="HHN52412.1"/>
    </source>
</evidence>
<organism evidence="7">
    <name type="scientific">Caldiarchaeum subterraneum</name>
    <dbReference type="NCBI Taxonomy" id="311458"/>
    <lineage>
        <taxon>Archaea</taxon>
        <taxon>Nitrososphaerota</taxon>
        <taxon>Candidatus Caldarchaeales</taxon>
        <taxon>Candidatus Caldarchaeaceae</taxon>
        <taxon>Candidatus Caldarchaeum</taxon>
    </lineage>
</organism>
<evidence type="ECO:0000313" key="7">
    <source>
        <dbReference type="EMBL" id="HGN90417.1"/>
    </source>
</evidence>
<sequence>MAGEVLLEARKVVKGFPGVWEHLILDHIDFDVRAGEVHALLGENGAGKTVLANILSGFYSLSSGELIVKGKNVRFKSPADAIRHGIGMVHQEFTLAPPLTVVENVALTLRRSNPLSYPLKKIEEKIRELSQRYGLKVDPHEKVENLSLGERQRVEIIKVLYWEPRILILDEPTSVLTLEESKELFQILRKMAEEGKGIVFITHKLEEIMEVADRVTVLRLGKKMGTLKVAETSRSELLKLMLGELTPVSYQRAPAKETRKPVLQVENLTVLDDDGRVAVKNVSLEVREGEILGVAGVSGNGQKELVEALTGLRKAASGKLIVNGVDLTNRSPRRFAQTGVRHIPEDRRRTGVVEEMVTAENIMLREYREKPFSVFGVINKGAVTELAQKLVTSFGVLTPDLWDTEVRILSGGNIQRLILARELWKEPKLLIAFHPTYGLDLKAISQTHRLFMNLREKGSAILLVSEDLEEIFLLSDRIAVMYNGELVGVMKSDEATVERVGKMMTGMKSSA</sequence>
<protein>
    <submittedName>
        <fullName evidence="7">ABC transporter ATP-binding protein</fullName>
    </submittedName>
</protein>
<keyword evidence="4 7" id="KW-0067">ATP-binding</keyword>
<dbReference type="InterPro" id="IPR003439">
    <property type="entry name" value="ABC_transporter-like_ATP-bd"/>
</dbReference>
<feature type="domain" description="ABC transporter" evidence="5">
    <location>
        <begin position="7"/>
        <end position="245"/>
    </location>
</feature>
<dbReference type="InterPro" id="IPR003593">
    <property type="entry name" value="AAA+_ATPase"/>
</dbReference>
<dbReference type="GO" id="GO:0016887">
    <property type="term" value="F:ATP hydrolysis activity"/>
    <property type="evidence" value="ECO:0007669"/>
    <property type="project" value="InterPro"/>
</dbReference>
<dbReference type="CDD" id="cd03215">
    <property type="entry name" value="ABC_Carb_Monos_II"/>
    <property type="match status" value="1"/>
</dbReference>
<dbReference type="PANTHER" id="PTHR43790:SF9">
    <property type="entry name" value="GALACTOFURANOSE TRANSPORTER ATP-BINDING PROTEIN YTFR"/>
    <property type="match status" value="1"/>
</dbReference>
<dbReference type="InterPro" id="IPR027417">
    <property type="entry name" value="P-loop_NTPase"/>
</dbReference>
<evidence type="ECO:0000313" key="6">
    <source>
        <dbReference type="EMBL" id="HGL41245.1"/>
    </source>
</evidence>